<dbReference type="Gene3D" id="3.40.50.150">
    <property type="entry name" value="Vaccinia Virus protein VP39"/>
    <property type="match status" value="1"/>
</dbReference>
<reference evidence="1 2" key="1">
    <citation type="submission" date="2021-03" db="EMBL/GenBank/DDBJ databases">
        <title>Metabolic Capacity of the Antarctic Cyanobacterium Phormidium pseudopriestleyi that Sustains Oxygenic Photosynthesis in the Presence of Hydrogen Sulfide.</title>
        <authorList>
            <person name="Lumian J.E."/>
            <person name="Jungblut A.D."/>
            <person name="Dillon M.L."/>
            <person name="Hawes I."/>
            <person name="Doran P.T."/>
            <person name="Mackey T.J."/>
            <person name="Dick G.J."/>
            <person name="Grettenberger C.L."/>
            <person name="Sumner D.Y."/>
        </authorList>
    </citation>
    <scope>NUCLEOTIDE SEQUENCE [LARGE SCALE GENOMIC DNA]</scope>
    <source>
        <strain evidence="1 2">FRX01</strain>
    </source>
</reference>
<accession>A0ABS3FN91</accession>
<evidence type="ECO:0000313" key="2">
    <source>
        <dbReference type="Proteomes" id="UP000664844"/>
    </source>
</evidence>
<dbReference type="GO" id="GO:0008168">
    <property type="term" value="F:methyltransferase activity"/>
    <property type="evidence" value="ECO:0007669"/>
    <property type="project" value="UniProtKB-KW"/>
</dbReference>
<dbReference type="SUPFAM" id="SSF53335">
    <property type="entry name" value="S-adenosyl-L-methionine-dependent methyltransferases"/>
    <property type="match status" value="1"/>
</dbReference>
<comment type="caution">
    <text evidence="1">The sequence shown here is derived from an EMBL/GenBank/DDBJ whole genome shotgun (WGS) entry which is preliminary data.</text>
</comment>
<keyword evidence="1" id="KW-0808">Transferase</keyword>
<dbReference type="Proteomes" id="UP000664844">
    <property type="component" value="Unassembled WGS sequence"/>
</dbReference>
<keyword evidence="2" id="KW-1185">Reference proteome</keyword>
<protein>
    <submittedName>
        <fullName evidence="1">Methyltransferase domain-containing protein</fullName>
    </submittedName>
</protein>
<name>A0ABS3FN91_9CYAN</name>
<dbReference type="InterPro" id="IPR029063">
    <property type="entry name" value="SAM-dependent_MTases_sf"/>
</dbReference>
<sequence>MIEVIEHFELPVSILEEAKNLLTERGIIFVTTPCANSLKARVLPEKTAAYREPTHLHFFSSQSLELCFLKAGFSKFKRFYLPWMIPNRSPMMKTIDKLLYGIDLNPHLTYFLFK</sequence>
<keyword evidence="1" id="KW-0489">Methyltransferase</keyword>
<dbReference type="EMBL" id="JAFLQW010000074">
    <property type="protein sequence ID" value="MBO0348116.1"/>
    <property type="molecule type" value="Genomic_DNA"/>
</dbReference>
<gene>
    <name evidence="1" type="ORF">J0895_03165</name>
</gene>
<organism evidence="1 2">
    <name type="scientific">Phormidium pseudopriestleyi FRX01</name>
    <dbReference type="NCBI Taxonomy" id="1759528"/>
    <lineage>
        <taxon>Bacteria</taxon>
        <taxon>Bacillati</taxon>
        <taxon>Cyanobacteriota</taxon>
        <taxon>Cyanophyceae</taxon>
        <taxon>Oscillatoriophycideae</taxon>
        <taxon>Oscillatoriales</taxon>
        <taxon>Oscillatoriaceae</taxon>
        <taxon>Phormidium</taxon>
    </lineage>
</organism>
<evidence type="ECO:0000313" key="1">
    <source>
        <dbReference type="EMBL" id="MBO0348116.1"/>
    </source>
</evidence>
<dbReference type="GO" id="GO:0032259">
    <property type="term" value="P:methylation"/>
    <property type="evidence" value="ECO:0007669"/>
    <property type="project" value="UniProtKB-KW"/>
</dbReference>
<dbReference type="Pfam" id="PF13489">
    <property type="entry name" value="Methyltransf_23"/>
    <property type="match status" value="1"/>
</dbReference>
<proteinExistence type="predicted"/>